<dbReference type="Gene3D" id="3.30.110.10">
    <property type="entry name" value="Translation initiation factor 3 (IF-3), C-terminal domain"/>
    <property type="match status" value="1"/>
</dbReference>
<dbReference type="InterPro" id="IPR019814">
    <property type="entry name" value="Translation_initiation_fac_3_N"/>
</dbReference>
<feature type="domain" description="Translation initiation factor 3 N-terminal" evidence="5">
    <location>
        <begin position="82"/>
        <end position="148"/>
    </location>
</feature>
<dbReference type="PANTHER" id="PTHR10938:SF0">
    <property type="entry name" value="TRANSLATION INITIATION FACTOR IF-3, MITOCHONDRIAL"/>
    <property type="match status" value="1"/>
</dbReference>
<name>A0A8P4K4V0_DICLA</name>
<dbReference type="Proteomes" id="UP000694389">
    <property type="component" value="Unassembled WGS sequence"/>
</dbReference>
<dbReference type="GO" id="GO:0003743">
    <property type="term" value="F:translation initiation factor activity"/>
    <property type="evidence" value="ECO:0007669"/>
    <property type="project" value="UniProtKB-KW"/>
</dbReference>
<feature type="compositionally biased region" description="Low complexity" evidence="4">
    <location>
        <begin position="254"/>
        <end position="263"/>
    </location>
</feature>
<keyword evidence="3" id="KW-0648">Protein biosynthesis</keyword>
<reference evidence="6" key="2">
    <citation type="submission" date="2025-09" db="UniProtKB">
        <authorList>
            <consortium name="Ensembl"/>
        </authorList>
    </citation>
    <scope>IDENTIFICATION</scope>
</reference>
<dbReference type="InterPro" id="IPR036788">
    <property type="entry name" value="T_IF-3_C_sf"/>
</dbReference>
<dbReference type="AlphaFoldDB" id="A0A8P4K4V0"/>
<evidence type="ECO:0000256" key="1">
    <source>
        <dbReference type="ARBA" id="ARBA00005439"/>
    </source>
</evidence>
<reference evidence="6" key="1">
    <citation type="submission" date="2025-08" db="UniProtKB">
        <authorList>
            <consortium name="Ensembl"/>
        </authorList>
    </citation>
    <scope>IDENTIFICATION</scope>
</reference>
<dbReference type="NCBIfam" id="TIGR00168">
    <property type="entry name" value="infC"/>
    <property type="match status" value="1"/>
</dbReference>
<dbReference type="Gene3D" id="3.10.20.80">
    <property type="entry name" value="Translation initiation factor 3 (IF-3), N-terminal domain"/>
    <property type="match status" value="1"/>
</dbReference>
<dbReference type="GeneID" id="127367986"/>
<evidence type="ECO:0000313" key="7">
    <source>
        <dbReference type="Proteomes" id="UP000694389"/>
    </source>
</evidence>
<evidence type="ECO:0000313" key="6">
    <source>
        <dbReference type="Ensembl" id="ENSDLAP00005064926.1"/>
    </source>
</evidence>
<organism evidence="6 7">
    <name type="scientific">Dicentrarchus labrax</name>
    <name type="common">European seabass</name>
    <name type="synonym">Morone labrax</name>
    <dbReference type="NCBI Taxonomy" id="13489"/>
    <lineage>
        <taxon>Eukaryota</taxon>
        <taxon>Metazoa</taxon>
        <taxon>Chordata</taxon>
        <taxon>Craniata</taxon>
        <taxon>Vertebrata</taxon>
        <taxon>Euteleostomi</taxon>
        <taxon>Actinopterygii</taxon>
        <taxon>Neopterygii</taxon>
        <taxon>Teleostei</taxon>
        <taxon>Neoteleostei</taxon>
        <taxon>Acanthomorphata</taxon>
        <taxon>Eupercaria</taxon>
        <taxon>Moronidae</taxon>
        <taxon>Dicentrarchus</taxon>
    </lineage>
</organism>
<dbReference type="InterPro" id="IPR036787">
    <property type="entry name" value="T_IF-3_N_sf"/>
</dbReference>
<dbReference type="InterPro" id="IPR001288">
    <property type="entry name" value="Translation_initiation_fac_3"/>
</dbReference>
<dbReference type="Ensembl" id="ENSDLAT00005075696.1">
    <property type="protein sequence ID" value="ENSDLAP00005064926.1"/>
    <property type="gene ID" value="ENSDLAG00005026844.1"/>
</dbReference>
<accession>A0A8P4K4V0</accession>
<protein>
    <recommendedName>
        <fullName evidence="5">Translation initiation factor 3 N-terminal domain-containing protein</fullName>
    </recommendedName>
</protein>
<dbReference type="GO" id="GO:0043022">
    <property type="term" value="F:ribosome binding"/>
    <property type="evidence" value="ECO:0007669"/>
    <property type="project" value="TreeGrafter"/>
</dbReference>
<dbReference type="OrthoDB" id="21573at2759"/>
<dbReference type="RefSeq" id="XP_051264306.1">
    <property type="nucleotide sequence ID" value="XM_051408346.1"/>
</dbReference>
<dbReference type="OMA" id="SAGCVRW"/>
<dbReference type="SUPFAM" id="SSF54364">
    <property type="entry name" value="Translation initiation factor IF3, N-terminal domain"/>
    <property type="match status" value="1"/>
</dbReference>
<comment type="similarity">
    <text evidence="1">Belongs to the IF-3 family.</text>
</comment>
<feature type="region of interest" description="Disordered" evidence="4">
    <location>
        <begin position="251"/>
        <end position="280"/>
    </location>
</feature>
<dbReference type="GO" id="GO:0070124">
    <property type="term" value="P:mitochondrial translational initiation"/>
    <property type="evidence" value="ECO:0007669"/>
    <property type="project" value="TreeGrafter"/>
</dbReference>
<dbReference type="GO" id="GO:0005739">
    <property type="term" value="C:mitochondrion"/>
    <property type="evidence" value="ECO:0007669"/>
    <property type="project" value="TreeGrafter"/>
</dbReference>
<evidence type="ECO:0000259" key="5">
    <source>
        <dbReference type="Pfam" id="PF05198"/>
    </source>
</evidence>
<dbReference type="GO" id="GO:0032790">
    <property type="term" value="P:ribosome disassembly"/>
    <property type="evidence" value="ECO:0007669"/>
    <property type="project" value="TreeGrafter"/>
</dbReference>
<dbReference type="Pfam" id="PF05198">
    <property type="entry name" value="IF3_N"/>
    <property type="match status" value="1"/>
</dbReference>
<dbReference type="PANTHER" id="PTHR10938">
    <property type="entry name" value="TRANSLATION INITIATION FACTOR IF-3"/>
    <property type="match status" value="1"/>
</dbReference>
<sequence length="280" mass="31128">MSAGCVRWVLSRTVRAVCSGSPGYWTPASRFNICSERSNTIISFWRWSQFSTTVVNNEKETPAPKKKKPDPQACVTITSAGRNIPHPDIEVLSDTGESLGTMHRLVAIKLMESKGLKLALVSEHKNPPVYQLMSGKQIYEEQLKQREKEKPKPDTLQIKELTISPAIAAHDLSIKLKQVESWLEKKYHVRITLRSRFVDTAVKLDTTLEQMVKQMGMAVGFASPPRVKQDGKVAMCVLRLPSVKELAKLKRDAAAASQSASSSPKATQKPTVTAEESTER</sequence>
<dbReference type="CTD" id="219402"/>
<keyword evidence="7" id="KW-1185">Reference proteome</keyword>
<feature type="compositionally biased region" description="Polar residues" evidence="4">
    <location>
        <begin position="264"/>
        <end position="280"/>
    </location>
</feature>
<keyword evidence="2" id="KW-0396">Initiation factor</keyword>
<evidence type="ECO:0000256" key="4">
    <source>
        <dbReference type="SAM" id="MobiDB-lite"/>
    </source>
</evidence>
<dbReference type="SUPFAM" id="SSF55200">
    <property type="entry name" value="Translation initiation factor IF3, C-terminal domain"/>
    <property type="match status" value="1"/>
</dbReference>
<proteinExistence type="inferred from homology"/>
<dbReference type="GeneTree" id="ENSGT00390000014424"/>
<evidence type="ECO:0000256" key="3">
    <source>
        <dbReference type="ARBA" id="ARBA00022917"/>
    </source>
</evidence>
<gene>
    <name evidence="6" type="primary">mtif3</name>
</gene>
<evidence type="ECO:0000256" key="2">
    <source>
        <dbReference type="ARBA" id="ARBA00022540"/>
    </source>
</evidence>